<dbReference type="InterPro" id="IPR006984">
    <property type="entry name" value="Fcf1/UTP23"/>
</dbReference>
<dbReference type="PRINTS" id="PR01183">
    <property type="entry name" value="RIBORDTASEM1"/>
</dbReference>
<comment type="function">
    <text evidence="9">Involved in rRNA-processing and ribosome biogenesis.</text>
</comment>
<dbReference type="GO" id="GO:0005524">
    <property type="term" value="F:ATP binding"/>
    <property type="evidence" value="ECO:0007669"/>
    <property type="project" value="UniProtKB-UniRule"/>
</dbReference>
<dbReference type="Pfam" id="PF24779">
    <property type="entry name" value="UTP23_sensor"/>
    <property type="match status" value="1"/>
</dbReference>
<evidence type="ECO:0000256" key="7">
    <source>
        <dbReference type="ARBA" id="ARBA00024942"/>
    </source>
</evidence>
<dbReference type="Pfam" id="PF03477">
    <property type="entry name" value="ATP-cone"/>
    <property type="match status" value="1"/>
</dbReference>
<dbReference type="InterPro" id="IPR029060">
    <property type="entry name" value="PIN-like_dom_sf"/>
</dbReference>
<feature type="region of interest" description="Disordered" evidence="12">
    <location>
        <begin position="822"/>
        <end position="872"/>
    </location>
</feature>
<name>A0A3L8DAY6_OOCBI</name>
<protein>
    <recommendedName>
        <fullName evidence="2">Ribonucleoside-diphosphate reductase large subunit</fullName>
    </recommendedName>
    <alternativeName>
        <fullName evidence="8">Ribonucleotide reductase large subunit</fullName>
    </alternativeName>
</protein>
<dbReference type="Gene3D" id="3.20.70.20">
    <property type="match status" value="1"/>
</dbReference>
<dbReference type="PANTHER" id="PTHR11573:SF6">
    <property type="entry name" value="RIBONUCLEOSIDE-DIPHOSPHATE REDUCTASE LARGE SUBUNIT"/>
    <property type="match status" value="1"/>
</dbReference>
<sequence length="895" mass="101567">MHVVKRDGRKEPVHFDKITARIETLCYGLDMNYVDPSAIALRVITDFYSGATTVELDNLAAETAASMINQHADYATLAARIAISNLHKETKKIFSEVIAHLYNAKSSVTKERLPIISEKCYKIIQTHADRLNSAIIYDRDFNYSYTAFKNLESNHLLKLKGKVVERPQHMLMRVAVAIHGEDIDKAIKTYNFLSKQYFMHTAQTLHAACTVKQQMASIDGIMDTLERFALLCCYKGEVGFNVHCIRAKGTPIRGTGGVSNGLVPMLKVYNTSMATVSKTGKSDGRITVYLEPWHADIFEWLELKKGIDLFMKRVYDDDMWSLMCPHECPGLFEACGDEFEALYTKYETEGRSRKQVKARDLWLFITQLQVETGTPYIVYKDHCNRKSNHRNLGTIKCSGFSTDVVQYSSSDEVAVCNTASIAVNMFVNSSKKIFDFEKLKEVTKVITYNLDKMFDVNFYPVPEAESSSRHRSIGIGVQGLADAFILMRYPFESKDAKELNIQIFETLYYGALEASCELAAEKGTYESYEGSPISKGILQYDMWNVKPTDLWDWDALKAKIARHGVRNSLLIAQMSDAFMAQMLESNKSVEPCVSNICTMHALSRQFSVVQPRLLRDLIERNLWDEDMHNKIVTNGGSIQNIEGIPDDLKLLYKTVWEIPQRAVFEMAAARGPFIDHSQCLNVYMSNPLEKLTSMHFYAWKINKFNIQEQLTKYFKCEVKLLTTPCIISETEKLGIFSSAVSGAMQIVKQYAVHRYIVATQDRELQEELRIIPGVPVLYLHGKVPTLESPSEASRRHAETLQKQLGMTTWEKETVKELRKHAGMTEENVQLKKRKKKGGPNPLSCLKKKKPQATASNQTATKSGKVRKKKKIKIASHVKEALITELKNKREASSNA</sequence>
<dbReference type="InterPro" id="IPR057776">
    <property type="entry name" value="UTP23_sensor"/>
</dbReference>
<dbReference type="GO" id="GO:0032040">
    <property type="term" value="C:small-subunit processome"/>
    <property type="evidence" value="ECO:0007669"/>
    <property type="project" value="InterPro"/>
</dbReference>
<accession>A0A3L8DAY6</accession>
<comment type="similarity">
    <text evidence="10">Belongs to the UTP23/FCF1 family. UTP23 subfamily.</text>
</comment>
<evidence type="ECO:0000256" key="9">
    <source>
        <dbReference type="ARBA" id="ARBA00037300"/>
    </source>
</evidence>
<dbReference type="OrthoDB" id="3000483at2759"/>
<organism evidence="14 15">
    <name type="scientific">Ooceraea biroi</name>
    <name type="common">Clonal raider ant</name>
    <name type="synonym">Cerapachys biroi</name>
    <dbReference type="NCBI Taxonomy" id="2015173"/>
    <lineage>
        <taxon>Eukaryota</taxon>
        <taxon>Metazoa</taxon>
        <taxon>Ecdysozoa</taxon>
        <taxon>Arthropoda</taxon>
        <taxon>Hexapoda</taxon>
        <taxon>Insecta</taxon>
        <taxon>Pterygota</taxon>
        <taxon>Neoptera</taxon>
        <taxon>Endopterygota</taxon>
        <taxon>Hymenoptera</taxon>
        <taxon>Apocrita</taxon>
        <taxon>Aculeata</taxon>
        <taxon>Formicoidea</taxon>
        <taxon>Formicidae</taxon>
        <taxon>Dorylinae</taxon>
        <taxon>Ooceraea</taxon>
    </lineage>
</organism>
<dbReference type="GO" id="GO:0009263">
    <property type="term" value="P:deoxyribonucleotide biosynthetic process"/>
    <property type="evidence" value="ECO:0007669"/>
    <property type="project" value="UniProtKB-KW"/>
</dbReference>
<evidence type="ECO:0000256" key="8">
    <source>
        <dbReference type="ARBA" id="ARBA00031255"/>
    </source>
</evidence>
<dbReference type="InterPro" id="IPR039718">
    <property type="entry name" value="Rrm1"/>
</dbReference>
<keyword evidence="3" id="KW-0021">Allosteric enzyme</keyword>
<comment type="caution">
    <text evidence="14">The sequence shown here is derived from an EMBL/GenBank/DDBJ whole genome shotgun (WGS) entry which is preliminary data.</text>
</comment>
<dbReference type="PROSITE" id="PS51161">
    <property type="entry name" value="ATP_CONE"/>
    <property type="match status" value="1"/>
</dbReference>
<dbReference type="InterPro" id="IPR005144">
    <property type="entry name" value="ATP-cone_dom"/>
</dbReference>
<reference evidence="14 15" key="1">
    <citation type="journal article" date="2018" name="Genome Res.">
        <title>The genomic architecture and molecular evolution of ant odorant receptors.</title>
        <authorList>
            <person name="McKenzie S.K."/>
            <person name="Kronauer D.J.C."/>
        </authorList>
    </citation>
    <scope>NUCLEOTIDE SEQUENCE [LARGE SCALE GENOMIC DNA]</scope>
    <source>
        <strain evidence="14">Clonal line C1</strain>
    </source>
</reference>
<dbReference type="SUPFAM" id="SSF88723">
    <property type="entry name" value="PIN domain-like"/>
    <property type="match status" value="1"/>
</dbReference>
<evidence type="ECO:0000256" key="3">
    <source>
        <dbReference type="ARBA" id="ARBA00022533"/>
    </source>
</evidence>
<evidence type="ECO:0000256" key="6">
    <source>
        <dbReference type="ARBA" id="ARBA00023116"/>
    </source>
</evidence>
<dbReference type="Gene3D" id="3.40.50.1010">
    <property type="entry name" value="5'-nuclease"/>
    <property type="match status" value="1"/>
</dbReference>
<dbReference type="Proteomes" id="UP000279307">
    <property type="component" value="Chromosome 10"/>
</dbReference>
<evidence type="ECO:0000256" key="1">
    <source>
        <dbReference type="ARBA" id="ARBA00010406"/>
    </source>
</evidence>
<evidence type="ECO:0000256" key="2">
    <source>
        <dbReference type="ARBA" id="ARBA00019284"/>
    </source>
</evidence>
<dbReference type="UniPathway" id="UPA00326"/>
<keyword evidence="5 11" id="KW-0067">ATP-binding</keyword>
<dbReference type="InterPro" id="IPR013346">
    <property type="entry name" value="NrdE_NrdA_C"/>
</dbReference>
<gene>
    <name evidence="14" type="ORF">DMN91_009545</name>
</gene>
<dbReference type="InterPro" id="IPR000788">
    <property type="entry name" value="RNR_lg_C"/>
</dbReference>
<keyword evidence="6" id="KW-0215">Deoxyribonucleotide synthesis</keyword>
<evidence type="ECO:0000313" key="15">
    <source>
        <dbReference type="Proteomes" id="UP000279307"/>
    </source>
</evidence>
<dbReference type="Pfam" id="PF02867">
    <property type="entry name" value="Ribonuc_red_lgC"/>
    <property type="match status" value="1"/>
</dbReference>
<evidence type="ECO:0000256" key="12">
    <source>
        <dbReference type="SAM" id="MobiDB-lite"/>
    </source>
</evidence>
<keyword evidence="4 11" id="KW-0547">Nucleotide-binding</keyword>
<dbReference type="PANTHER" id="PTHR11573">
    <property type="entry name" value="RIBONUCLEOSIDE-DIPHOSPHATE REDUCTASE LARGE CHAIN"/>
    <property type="match status" value="1"/>
</dbReference>
<evidence type="ECO:0000256" key="11">
    <source>
        <dbReference type="PROSITE-ProRule" id="PRU00492"/>
    </source>
</evidence>
<dbReference type="SUPFAM" id="SSF48168">
    <property type="entry name" value="R1 subunit of ribonucleotide reductase, N-terminal domain"/>
    <property type="match status" value="1"/>
</dbReference>
<evidence type="ECO:0000256" key="10">
    <source>
        <dbReference type="ARBA" id="ARBA00038503"/>
    </source>
</evidence>
<dbReference type="NCBIfam" id="TIGR02506">
    <property type="entry name" value="NrdE_NrdA"/>
    <property type="match status" value="1"/>
</dbReference>
<dbReference type="EMBL" id="QOIP01000010">
    <property type="protein sequence ID" value="RLU17312.1"/>
    <property type="molecule type" value="Genomic_DNA"/>
</dbReference>
<dbReference type="InterPro" id="IPR008926">
    <property type="entry name" value="RNR_R1-su_N"/>
</dbReference>
<dbReference type="Pfam" id="PF04900">
    <property type="entry name" value="Fcf1"/>
    <property type="match status" value="1"/>
</dbReference>
<evidence type="ECO:0000256" key="4">
    <source>
        <dbReference type="ARBA" id="ARBA00022741"/>
    </source>
</evidence>
<evidence type="ECO:0000256" key="5">
    <source>
        <dbReference type="ARBA" id="ARBA00022840"/>
    </source>
</evidence>
<dbReference type="GO" id="GO:0005971">
    <property type="term" value="C:ribonucleoside-diphosphate reductase complex"/>
    <property type="evidence" value="ECO:0007669"/>
    <property type="project" value="TreeGrafter"/>
</dbReference>
<evidence type="ECO:0000259" key="13">
    <source>
        <dbReference type="PROSITE" id="PS51161"/>
    </source>
</evidence>
<dbReference type="GO" id="GO:0004748">
    <property type="term" value="F:ribonucleoside-diphosphate reductase activity, thioredoxin disulfide as acceptor"/>
    <property type="evidence" value="ECO:0007669"/>
    <property type="project" value="UniProtKB-EC"/>
</dbReference>
<feature type="domain" description="ATP-cone" evidence="13">
    <location>
        <begin position="1"/>
        <end position="92"/>
    </location>
</feature>
<comment type="similarity">
    <text evidence="1">Belongs to the ribonucleoside diphosphate reductase large chain family.</text>
</comment>
<proteinExistence type="inferred from homology"/>
<dbReference type="AlphaFoldDB" id="A0A3L8DAY6"/>
<dbReference type="SUPFAM" id="SSF51998">
    <property type="entry name" value="PFL-like glycyl radical enzymes"/>
    <property type="match status" value="1"/>
</dbReference>
<feature type="compositionally biased region" description="Basic residues" evidence="12">
    <location>
        <begin position="863"/>
        <end position="872"/>
    </location>
</feature>
<evidence type="ECO:0000313" key="14">
    <source>
        <dbReference type="EMBL" id="RLU17312.1"/>
    </source>
</evidence>
<comment type="function">
    <text evidence="7">Provides the precursors necessary for DNA synthesis. Catalyzes the biosynthesis of deoxyribonucleotides from the corresponding ribonucleotides.</text>
</comment>